<dbReference type="SUPFAM" id="SSF53383">
    <property type="entry name" value="PLP-dependent transferases"/>
    <property type="match status" value="1"/>
</dbReference>
<dbReference type="EMBL" id="WITC01000115">
    <property type="protein sequence ID" value="MQX18040.1"/>
    <property type="molecule type" value="Genomic_DNA"/>
</dbReference>
<dbReference type="InterPro" id="IPR015422">
    <property type="entry name" value="PyrdxlP-dep_Trfase_small"/>
</dbReference>
<protein>
    <submittedName>
        <fullName evidence="1">Aminotransferase class III-fold pyridoxal phosphate-dependent enzyme</fullName>
    </submittedName>
</protein>
<sequence>MFDPRGALGAYVFRQAHEHGLIIRSIYDTISFCPPFIITEDQVLAVIDAFACTLDDAAKWLETGSLA</sequence>
<keyword evidence="2" id="KW-1185">Reference proteome</keyword>
<organism evidence="1 2">
    <name type="scientific">Sinorhizobium terangae</name>
    <dbReference type="NCBI Taxonomy" id="110322"/>
    <lineage>
        <taxon>Bacteria</taxon>
        <taxon>Pseudomonadati</taxon>
        <taxon>Pseudomonadota</taxon>
        <taxon>Alphaproteobacteria</taxon>
        <taxon>Hyphomicrobiales</taxon>
        <taxon>Rhizobiaceae</taxon>
        <taxon>Sinorhizobium/Ensifer group</taxon>
        <taxon>Sinorhizobium</taxon>
    </lineage>
</organism>
<name>A0A6N7LL61_SINTE</name>
<keyword evidence="1" id="KW-0808">Transferase</keyword>
<evidence type="ECO:0000313" key="2">
    <source>
        <dbReference type="Proteomes" id="UP000439983"/>
    </source>
</evidence>
<proteinExistence type="predicted"/>
<dbReference type="RefSeq" id="WP_153441872.1">
    <property type="nucleotide sequence ID" value="NZ_JACIGA010000014.1"/>
</dbReference>
<dbReference type="GO" id="GO:0008483">
    <property type="term" value="F:transaminase activity"/>
    <property type="evidence" value="ECO:0007669"/>
    <property type="project" value="UniProtKB-KW"/>
</dbReference>
<dbReference type="AlphaFoldDB" id="A0A6N7LL61"/>
<dbReference type="OrthoDB" id="9801834at2"/>
<accession>A0A6N7LL61</accession>
<keyword evidence="1" id="KW-0032">Aminotransferase</keyword>
<dbReference type="Gene3D" id="3.90.1150.10">
    <property type="entry name" value="Aspartate Aminotransferase, domain 1"/>
    <property type="match status" value="1"/>
</dbReference>
<evidence type="ECO:0000313" key="1">
    <source>
        <dbReference type="EMBL" id="MQX18040.1"/>
    </source>
</evidence>
<dbReference type="Proteomes" id="UP000439983">
    <property type="component" value="Unassembled WGS sequence"/>
</dbReference>
<dbReference type="InterPro" id="IPR015424">
    <property type="entry name" value="PyrdxlP-dep_Trfase"/>
</dbReference>
<gene>
    <name evidence="1" type="ORF">GHK62_25855</name>
</gene>
<reference evidence="1 2" key="1">
    <citation type="journal article" date="2013" name="Genome Biol.">
        <title>Comparative genomics of the core and accessory genomes of 48 Sinorhizobium strains comprising five genospecies.</title>
        <authorList>
            <person name="Sugawara M."/>
            <person name="Epstein B."/>
            <person name="Badgley B.D."/>
            <person name="Unno T."/>
            <person name="Xu L."/>
            <person name="Reese J."/>
            <person name="Gyaneshwar P."/>
            <person name="Denny R."/>
            <person name="Mudge J."/>
            <person name="Bharti A.K."/>
            <person name="Farmer A.D."/>
            <person name="May G.D."/>
            <person name="Woodward J.E."/>
            <person name="Medigue C."/>
            <person name="Vallenet D."/>
            <person name="Lajus A."/>
            <person name="Rouy Z."/>
            <person name="Martinez-Vaz B."/>
            <person name="Tiffin P."/>
            <person name="Young N.D."/>
            <person name="Sadowsky M.J."/>
        </authorList>
    </citation>
    <scope>NUCLEOTIDE SEQUENCE [LARGE SCALE GENOMIC DNA]</scope>
    <source>
        <strain evidence="1 2">USDA4894</strain>
    </source>
</reference>
<comment type="caution">
    <text evidence="1">The sequence shown here is derived from an EMBL/GenBank/DDBJ whole genome shotgun (WGS) entry which is preliminary data.</text>
</comment>